<comment type="caution">
    <text evidence="3">The sequence shown here is derived from an EMBL/GenBank/DDBJ whole genome shotgun (WGS) entry which is preliminary data.</text>
</comment>
<evidence type="ECO:0000259" key="2">
    <source>
        <dbReference type="Pfam" id="PF24883"/>
    </source>
</evidence>
<sequence length="163" mass="18849">MAIPRVAPFVRAALDADQGLLAPEVSLEVQLERLVFDPFNAIFSETPDIPPYLIVIDGLDECEDREDVRLFLETTLNYFQSNPLLPLRFFIASRIEQHIKDLLEVDEVTLDDLVSRGSDHDIETFIRKSFEDAARRNRVIREYIRHHGGWPLPNDLRVLSEHI</sequence>
<keyword evidence="4" id="KW-1185">Reference proteome</keyword>
<organism evidence="3 4">
    <name type="scientific">Candolleomyces aberdarensis</name>
    <dbReference type="NCBI Taxonomy" id="2316362"/>
    <lineage>
        <taxon>Eukaryota</taxon>
        <taxon>Fungi</taxon>
        <taxon>Dikarya</taxon>
        <taxon>Basidiomycota</taxon>
        <taxon>Agaricomycotina</taxon>
        <taxon>Agaricomycetes</taxon>
        <taxon>Agaricomycetidae</taxon>
        <taxon>Agaricales</taxon>
        <taxon>Agaricineae</taxon>
        <taxon>Psathyrellaceae</taxon>
        <taxon>Candolleomyces</taxon>
    </lineage>
</organism>
<dbReference type="AlphaFoldDB" id="A0A4Q2DLA7"/>
<dbReference type="OrthoDB" id="5967843at2759"/>
<name>A0A4Q2DLA7_9AGAR</name>
<evidence type="ECO:0000256" key="1">
    <source>
        <dbReference type="ARBA" id="ARBA00022737"/>
    </source>
</evidence>
<dbReference type="Pfam" id="PF24883">
    <property type="entry name" value="NPHP3_N"/>
    <property type="match status" value="1"/>
</dbReference>
<keyword evidence="1" id="KW-0677">Repeat</keyword>
<evidence type="ECO:0000313" key="3">
    <source>
        <dbReference type="EMBL" id="RXW19981.1"/>
    </source>
</evidence>
<dbReference type="EMBL" id="SDEE01000172">
    <property type="protein sequence ID" value="RXW19981.1"/>
    <property type="molecule type" value="Genomic_DNA"/>
</dbReference>
<dbReference type="Proteomes" id="UP000290288">
    <property type="component" value="Unassembled WGS sequence"/>
</dbReference>
<evidence type="ECO:0000313" key="4">
    <source>
        <dbReference type="Proteomes" id="UP000290288"/>
    </source>
</evidence>
<proteinExistence type="predicted"/>
<gene>
    <name evidence="3" type="ORF">EST38_g5853</name>
</gene>
<accession>A0A4Q2DLA7</accession>
<reference evidence="3 4" key="1">
    <citation type="submission" date="2019-01" db="EMBL/GenBank/DDBJ databases">
        <title>Draft genome sequence of Psathyrella aberdarensis IHI B618.</title>
        <authorList>
            <person name="Buettner E."/>
            <person name="Kellner H."/>
        </authorList>
    </citation>
    <scope>NUCLEOTIDE SEQUENCE [LARGE SCALE GENOMIC DNA]</scope>
    <source>
        <strain evidence="3 4">IHI B618</strain>
    </source>
</reference>
<protein>
    <recommendedName>
        <fullName evidence="2">Nephrocystin 3-like N-terminal domain-containing protein</fullName>
    </recommendedName>
</protein>
<feature type="domain" description="Nephrocystin 3-like N-terminal" evidence="2">
    <location>
        <begin position="39"/>
        <end position="94"/>
    </location>
</feature>
<dbReference type="InterPro" id="IPR056884">
    <property type="entry name" value="NPHP3-like_N"/>
</dbReference>